<dbReference type="Pfam" id="PF13499">
    <property type="entry name" value="EF-hand_7"/>
    <property type="match status" value="1"/>
</dbReference>
<dbReference type="Proteomes" id="UP000481153">
    <property type="component" value="Unassembled WGS sequence"/>
</dbReference>
<organism evidence="6 7">
    <name type="scientific">Aphanomyces euteiches</name>
    <dbReference type="NCBI Taxonomy" id="100861"/>
    <lineage>
        <taxon>Eukaryota</taxon>
        <taxon>Sar</taxon>
        <taxon>Stramenopiles</taxon>
        <taxon>Oomycota</taxon>
        <taxon>Saprolegniomycetes</taxon>
        <taxon>Saprolegniales</taxon>
        <taxon>Verrucalvaceae</taxon>
        <taxon>Aphanomyces</taxon>
    </lineage>
</organism>
<proteinExistence type="inferred from homology"/>
<dbReference type="CDD" id="cd00195">
    <property type="entry name" value="UBCc_UEV"/>
    <property type="match status" value="1"/>
</dbReference>
<name>A0A6G0WFQ5_9STRA</name>
<dbReference type="FunFam" id="1.10.238.10:FF:000178">
    <property type="entry name" value="Calmodulin-2 A"/>
    <property type="match status" value="1"/>
</dbReference>
<sequence length="210" mass="24153">MSDLYYVPPSLRLEFSEIEMVELMEQFKEFDTSGDGAVDANELKTMMESMNVSINMEELEELIAIVDTNGSGQIEFHEFVRMMSNLRRGKSNKLGKFMQLSKQAFQIRREFQALVAKPIPGCRIEPVKQDMRRWNVYMEGPTETPYAGGSFHFDIQFGHEYPYEPPDVCLRTQIYHINFILLLDGTAAIPWLAEIWTPGTTTPPSLTLVR</sequence>
<gene>
    <name evidence="6" type="ORF">Ae201684_015922</name>
</gene>
<feature type="domain" description="EF-hand" evidence="5">
    <location>
        <begin position="18"/>
        <end position="53"/>
    </location>
</feature>
<dbReference type="PROSITE" id="PS00018">
    <property type="entry name" value="EF_HAND_1"/>
    <property type="match status" value="2"/>
</dbReference>
<dbReference type="GO" id="GO:0043226">
    <property type="term" value="C:organelle"/>
    <property type="evidence" value="ECO:0007669"/>
    <property type="project" value="UniProtKB-ARBA"/>
</dbReference>
<evidence type="ECO:0000313" key="6">
    <source>
        <dbReference type="EMBL" id="KAF0725589.1"/>
    </source>
</evidence>
<dbReference type="InterPro" id="IPR018247">
    <property type="entry name" value="EF_Hand_1_Ca_BS"/>
</dbReference>
<evidence type="ECO:0000256" key="2">
    <source>
        <dbReference type="ARBA" id="ARBA00022737"/>
    </source>
</evidence>
<dbReference type="InterPro" id="IPR000608">
    <property type="entry name" value="UBC"/>
</dbReference>
<evidence type="ECO:0000259" key="4">
    <source>
        <dbReference type="PROSITE" id="PS50127"/>
    </source>
</evidence>
<dbReference type="SUPFAM" id="SSF47473">
    <property type="entry name" value="EF-hand"/>
    <property type="match status" value="1"/>
</dbReference>
<protein>
    <submittedName>
        <fullName evidence="6">Uncharacterized protein</fullName>
    </submittedName>
</protein>
<keyword evidence="3" id="KW-0106">Calcium</keyword>
<reference evidence="6 7" key="1">
    <citation type="submission" date="2019-07" db="EMBL/GenBank/DDBJ databases">
        <title>Genomics analysis of Aphanomyces spp. identifies a new class of oomycete effector associated with host adaptation.</title>
        <authorList>
            <person name="Gaulin E."/>
        </authorList>
    </citation>
    <scope>NUCLEOTIDE SEQUENCE [LARGE SCALE GENOMIC DNA]</scope>
    <source>
        <strain evidence="6 7">ATCC 201684</strain>
    </source>
</reference>
<dbReference type="InterPro" id="IPR011992">
    <property type="entry name" value="EF-hand-dom_pair"/>
</dbReference>
<feature type="domain" description="EF-hand" evidence="5">
    <location>
        <begin position="54"/>
        <end position="89"/>
    </location>
</feature>
<evidence type="ECO:0000256" key="3">
    <source>
        <dbReference type="ARBA" id="ARBA00022837"/>
    </source>
</evidence>
<dbReference type="GO" id="GO:0005509">
    <property type="term" value="F:calcium ion binding"/>
    <property type="evidence" value="ECO:0007669"/>
    <property type="project" value="InterPro"/>
</dbReference>
<evidence type="ECO:0000259" key="5">
    <source>
        <dbReference type="PROSITE" id="PS50222"/>
    </source>
</evidence>
<dbReference type="Gene3D" id="3.10.110.10">
    <property type="entry name" value="Ubiquitin Conjugating Enzyme"/>
    <property type="match status" value="1"/>
</dbReference>
<dbReference type="CDD" id="cd00051">
    <property type="entry name" value="EFh"/>
    <property type="match status" value="1"/>
</dbReference>
<dbReference type="VEuPathDB" id="FungiDB:AeMF1_005630"/>
<dbReference type="EMBL" id="VJMJ01000237">
    <property type="protein sequence ID" value="KAF0725589.1"/>
    <property type="molecule type" value="Genomic_DNA"/>
</dbReference>
<dbReference type="PROSITE" id="PS50222">
    <property type="entry name" value="EF_HAND_2"/>
    <property type="match status" value="2"/>
</dbReference>
<dbReference type="InterPro" id="IPR050113">
    <property type="entry name" value="Ub_conjugating_enzyme"/>
</dbReference>
<dbReference type="AlphaFoldDB" id="A0A6G0WFQ5"/>
<dbReference type="PROSITE" id="PS50127">
    <property type="entry name" value="UBC_2"/>
    <property type="match status" value="1"/>
</dbReference>
<keyword evidence="7" id="KW-1185">Reference proteome</keyword>
<comment type="similarity">
    <text evidence="1">Belongs to the centrin family.</text>
</comment>
<dbReference type="Pfam" id="PF00179">
    <property type="entry name" value="UQ_con"/>
    <property type="match status" value="1"/>
</dbReference>
<dbReference type="SUPFAM" id="SSF54495">
    <property type="entry name" value="UBC-like"/>
    <property type="match status" value="1"/>
</dbReference>
<dbReference type="InterPro" id="IPR002048">
    <property type="entry name" value="EF_hand_dom"/>
</dbReference>
<accession>A0A6G0WFQ5</accession>
<comment type="caution">
    <text evidence="6">The sequence shown here is derived from an EMBL/GenBank/DDBJ whole genome shotgun (WGS) entry which is preliminary data.</text>
</comment>
<dbReference type="SMART" id="SM00054">
    <property type="entry name" value="EFh"/>
    <property type="match status" value="2"/>
</dbReference>
<keyword evidence="2" id="KW-0677">Repeat</keyword>
<dbReference type="SMART" id="SM00212">
    <property type="entry name" value="UBCc"/>
    <property type="match status" value="1"/>
</dbReference>
<feature type="domain" description="UBC core" evidence="4">
    <location>
        <begin position="102"/>
        <end position="210"/>
    </location>
</feature>
<dbReference type="InterPro" id="IPR016135">
    <property type="entry name" value="UBQ-conjugating_enzyme/RWD"/>
</dbReference>
<evidence type="ECO:0000313" key="7">
    <source>
        <dbReference type="Proteomes" id="UP000481153"/>
    </source>
</evidence>
<evidence type="ECO:0000256" key="1">
    <source>
        <dbReference type="ARBA" id="ARBA00005253"/>
    </source>
</evidence>
<dbReference type="Gene3D" id="1.10.238.10">
    <property type="entry name" value="EF-hand"/>
    <property type="match status" value="1"/>
</dbReference>
<dbReference type="PANTHER" id="PTHR24067">
    <property type="entry name" value="UBIQUITIN-CONJUGATING ENZYME E2"/>
    <property type="match status" value="1"/>
</dbReference>